<proteinExistence type="predicted"/>
<accession>A0ABY6HNR6</accession>
<protein>
    <recommendedName>
        <fullName evidence="3">Ig-like domain-containing protein</fullName>
    </recommendedName>
</protein>
<dbReference type="EMBL" id="CP104013">
    <property type="protein sequence ID" value="UYP44209.1"/>
    <property type="molecule type" value="Genomic_DNA"/>
</dbReference>
<organism evidence="1 2">
    <name type="scientific">Candidatus Lokiarchaeum ossiferum</name>
    <dbReference type="NCBI Taxonomy" id="2951803"/>
    <lineage>
        <taxon>Archaea</taxon>
        <taxon>Promethearchaeati</taxon>
        <taxon>Promethearchaeota</taxon>
        <taxon>Promethearchaeia</taxon>
        <taxon>Promethearchaeales</taxon>
        <taxon>Promethearchaeaceae</taxon>
        <taxon>Candidatus Lokiarchaeum</taxon>
    </lineage>
</organism>
<dbReference type="Proteomes" id="UP001208689">
    <property type="component" value="Chromosome"/>
</dbReference>
<gene>
    <name evidence="1" type="ORF">NEF87_000494</name>
</gene>
<reference evidence="1" key="1">
    <citation type="submission" date="2022-09" db="EMBL/GenBank/DDBJ databases">
        <title>Actin cytoskeleton and complex cell architecture in an #Asgard archaeon.</title>
        <authorList>
            <person name="Ponce Toledo R.I."/>
            <person name="Schleper C."/>
            <person name="Rodrigues Oliveira T."/>
            <person name="Wollweber F."/>
            <person name="Xu J."/>
            <person name="Rittmann S."/>
            <person name="Klingl A."/>
            <person name="Pilhofer M."/>
        </authorList>
    </citation>
    <scope>NUCLEOTIDE SEQUENCE</scope>
    <source>
        <strain evidence="1">B-35</strain>
    </source>
</reference>
<sequence>MKIKKKTVMKILTSIFLMSILNSGTFALGRIIMPDPPVPVEEAPIFTTIPSDSSIDIRQTRTLTWKASSTDNQANRVAKIFKGTTKVKQIDDWANGASLSYTYNPSSTGSSSFYCLIYDSFGSKTDYVTVSVTAPSLSFTLIPTNSYSISTGESLSLTWKATSSPVISYNYRMTQIYKGSSVVKSIFAWENNEALTYQFSSSSSGVFTMRCSVSDGWNTKNDYVTINVLNDADGDGISDDREINILKTDENNEYSPLGHHYEDIAVGTLPSDFTYGDQNDFSLVNKETEFLERNPGNCLEISPGSYFQDQDLGVDSYQWYESTPVLIQFDFGILGSVTDPLIYLDLQDRSSSAEFFIEITKNNMKVCDSMNEYIDFYPDFNFEADVLYNFKLVMRKYDDATYSTEYLILINDMIYRFGVAYFITSPLNSMLFRFYGGGTGNFYFDNYFSDYLEGSNSGVATTVQTNRIYLNTLYNSGSSYVQPFMSYDEFTDTDVDVSVGLKVSAENIFNSGFGIEGGTSAFEGTIGSEDIEFGGGVDRISPVNEDLIVYQALEMDLYFYDLKIPGSSDILFRVPIGIQNIKWVFDATNFNTWNTWGEETPDSVAFSVADQDDYPDSFPWTSTSSLEKDYSLETYSDISSDSLEFGLSLPFFKNIEIGLSITVYTALILKVGARVSFPSAGQVNCDLWKGNNPESIYGLSTFSFTNVQFI</sequence>
<evidence type="ECO:0008006" key="3">
    <source>
        <dbReference type="Google" id="ProtNLM"/>
    </source>
</evidence>
<evidence type="ECO:0000313" key="1">
    <source>
        <dbReference type="EMBL" id="UYP44209.1"/>
    </source>
</evidence>
<evidence type="ECO:0000313" key="2">
    <source>
        <dbReference type="Proteomes" id="UP001208689"/>
    </source>
</evidence>
<name>A0ABY6HNR6_9ARCH</name>
<keyword evidence="2" id="KW-1185">Reference proteome</keyword>